<organism evidence="2 3">
    <name type="scientific">Pichia membranifaciens</name>
    <dbReference type="NCBI Taxonomy" id="4926"/>
    <lineage>
        <taxon>Eukaryota</taxon>
        <taxon>Fungi</taxon>
        <taxon>Dikarya</taxon>
        <taxon>Ascomycota</taxon>
        <taxon>Saccharomycotina</taxon>
        <taxon>Pichiomycetes</taxon>
        <taxon>Pichiales</taxon>
        <taxon>Pichiaceae</taxon>
        <taxon>Pichia</taxon>
    </lineage>
</organism>
<name>A0A1Q2YKB0_9ASCO</name>
<dbReference type="EMBL" id="BDGI01000149">
    <property type="protein sequence ID" value="GAV29980.1"/>
    <property type="molecule type" value="Genomic_DNA"/>
</dbReference>
<protein>
    <submittedName>
        <fullName evidence="2">Uncharacterized protein</fullName>
    </submittedName>
</protein>
<feature type="region of interest" description="Disordered" evidence="1">
    <location>
        <begin position="1"/>
        <end position="86"/>
    </location>
</feature>
<comment type="caution">
    <text evidence="2">The sequence shown here is derived from an EMBL/GenBank/DDBJ whole genome shotgun (WGS) entry which is preliminary data.</text>
</comment>
<evidence type="ECO:0000313" key="3">
    <source>
        <dbReference type="Proteomes" id="UP000186136"/>
    </source>
</evidence>
<evidence type="ECO:0000313" key="2">
    <source>
        <dbReference type="EMBL" id="GAV29980.1"/>
    </source>
</evidence>
<proteinExistence type="predicted"/>
<accession>A0A1Q2YKB0</accession>
<dbReference type="Proteomes" id="UP000186136">
    <property type="component" value="Unassembled WGS sequence"/>
</dbReference>
<gene>
    <name evidence="2" type="ORF">PMKS-003486</name>
</gene>
<keyword evidence="3" id="KW-1185">Reference proteome</keyword>
<evidence type="ECO:0000256" key="1">
    <source>
        <dbReference type="SAM" id="MobiDB-lite"/>
    </source>
</evidence>
<dbReference type="AlphaFoldDB" id="A0A1Q2YKB0"/>
<sequence>MASVKSGPAPTMSAVMDPEEEDENGNDEGEEDGCVDSTDLVRAHSCEGSADGLGDTLHSGDIRPLSVGQADGGCIRGERKQQDGVG</sequence>
<reference evidence="2 3" key="1">
    <citation type="submission" date="2016-08" db="EMBL/GenBank/DDBJ databases">
        <title>Whole genome shotgun sequence of Pichia membranifaciens KS47-1.</title>
        <authorList>
            <person name="Konishi M."/>
            <person name="Ishida M."/>
            <person name="Arakawa T."/>
            <person name="Kato Y."/>
            <person name="Horiuchi J."/>
        </authorList>
    </citation>
    <scope>NUCLEOTIDE SEQUENCE [LARGE SCALE GENOMIC DNA]</scope>
    <source>
        <strain evidence="2 3">KS47-1</strain>
    </source>
</reference>
<feature type="compositionally biased region" description="Basic and acidic residues" evidence="1">
    <location>
        <begin position="76"/>
        <end position="86"/>
    </location>
</feature>
<feature type="compositionally biased region" description="Acidic residues" evidence="1">
    <location>
        <begin position="17"/>
        <end position="34"/>
    </location>
</feature>